<sequence length="141" mass="16132">MADKNAKQEAKKIEIDPKKKATKTEVGTANIHDIWILERIDNVAANEVFTNKEAPFLEVNTKTKRLMGTTGCYEYYSNLKLDGHKISLSEFVSMEKACNQELSIEKEFLNQLKQIDSFSVAPLKLIFSTKEKNILEFKKVD</sequence>
<name>A0A1V6LUN8_9FLAO</name>
<evidence type="ECO:0000313" key="2">
    <source>
        <dbReference type="EMBL" id="OQD43895.1"/>
    </source>
</evidence>
<dbReference type="InterPro" id="IPR005184">
    <property type="entry name" value="DUF306_Meta_HslJ"/>
</dbReference>
<dbReference type="AlphaFoldDB" id="A0A1V6LUN8"/>
<keyword evidence="3" id="KW-1185">Reference proteome</keyword>
<organism evidence="2 3">
    <name type="scientific">Croceivirga radicis</name>
    <dbReference type="NCBI Taxonomy" id="1929488"/>
    <lineage>
        <taxon>Bacteria</taxon>
        <taxon>Pseudomonadati</taxon>
        <taxon>Bacteroidota</taxon>
        <taxon>Flavobacteriia</taxon>
        <taxon>Flavobacteriales</taxon>
        <taxon>Flavobacteriaceae</taxon>
        <taxon>Croceivirga</taxon>
    </lineage>
</organism>
<dbReference type="Pfam" id="PF03724">
    <property type="entry name" value="META"/>
    <property type="match status" value="1"/>
</dbReference>
<evidence type="ECO:0000259" key="1">
    <source>
        <dbReference type="Pfam" id="PF03724"/>
    </source>
</evidence>
<gene>
    <name evidence="2" type="ORF">BUL40_04645</name>
</gene>
<dbReference type="InterPro" id="IPR038670">
    <property type="entry name" value="HslJ-like_sf"/>
</dbReference>
<accession>A0A1V6LUN8</accession>
<evidence type="ECO:0000313" key="3">
    <source>
        <dbReference type="Proteomes" id="UP000191680"/>
    </source>
</evidence>
<proteinExistence type="predicted"/>
<dbReference type="EMBL" id="MTBC01000002">
    <property type="protein sequence ID" value="OQD43895.1"/>
    <property type="molecule type" value="Genomic_DNA"/>
</dbReference>
<dbReference type="Proteomes" id="UP000191680">
    <property type="component" value="Unassembled WGS sequence"/>
</dbReference>
<protein>
    <recommendedName>
        <fullName evidence="1">DUF306 domain-containing protein</fullName>
    </recommendedName>
</protein>
<dbReference type="Gene3D" id="2.40.128.270">
    <property type="match status" value="1"/>
</dbReference>
<comment type="caution">
    <text evidence="2">The sequence shown here is derived from an EMBL/GenBank/DDBJ whole genome shotgun (WGS) entry which is preliminary data.</text>
</comment>
<reference evidence="2 3" key="1">
    <citation type="submission" date="2016-12" db="EMBL/GenBank/DDBJ databases">
        <authorList>
            <person name="Song W.-J."/>
            <person name="Kurnit D.M."/>
        </authorList>
    </citation>
    <scope>NUCLEOTIDE SEQUENCE [LARGE SCALE GENOMIC DNA]</scope>
    <source>
        <strain evidence="2 3">HSG9</strain>
    </source>
</reference>
<feature type="domain" description="DUF306" evidence="1">
    <location>
        <begin position="33"/>
        <end position="137"/>
    </location>
</feature>